<dbReference type="PANTHER" id="PTHR12814:SF2">
    <property type="entry name" value="RNA-BINDING PROTEIN NOB1"/>
    <property type="match status" value="1"/>
</dbReference>
<dbReference type="GO" id="GO:0030688">
    <property type="term" value="C:preribosome, small subunit precursor"/>
    <property type="evidence" value="ECO:0007669"/>
    <property type="project" value="TreeGrafter"/>
</dbReference>
<dbReference type="GO" id="GO:0046872">
    <property type="term" value="F:metal ion binding"/>
    <property type="evidence" value="ECO:0007669"/>
    <property type="project" value="UniProtKB-UniRule"/>
</dbReference>
<feature type="compositionally biased region" description="Polar residues" evidence="9">
    <location>
        <begin position="135"/>
        <end position="144"/>
    </location>
</feature>
<feature type="region of interest" description="Disordered" evidence="9">
    <location>
        <begin position="117"/>
        <end position="237"/>
    </location>
</feature>
<dbReference type="Pfam" id="PF17146">
    <property type="entry name" value="PIN_6"/>
    <property type="match status" value="1"/>
</dbReference>
<accession>Q6CJS6</accession>
<feature type="binding site" evidence="8">
    <location>
        <position position="317"/>
    </location>
    <ligand>
        <name>Zn(2+)</name>
        <dbReference type="ChEBI" id="CHEBI:29105"/>
    </ligand>
</feature>
<dbReference type="GO" id="GO:0016787">
    <property type="term" value="F:hydrolase activity"/>
    <property type="evidence" value="ECO:0007669"/>
    <property type="project" value="UniProtKB-KW"/>
</dbReference>
<keyword evidence="5 7" id="KW-0862">Zinc</keyword>
<dbReference type="PaxDb" id="284590-Q6CJS6"/>
<keyword evidence="12" id="KW-1185">Reference proteome</keyword>
<protein>
    <recommendedName>
        <fullName evidence="7">20S-pre-rRNA D-site endonuclease NOB1</fullName>
    </recommendedName>
</protein>
<dbReference type="SUPFAM" id="SSF144206">
    <property type="entry name" value="NOB1 zinc finger-like"/>
    <property type="match status" value="1"/>
</dbReference>
<evidence type="ECO:0000313" key="11">
    <source>
        <dbReference type="EMBL" id="CAG98521.1"/>
    </source>
</evidence>
<evidence type="ECO:0000256" key="3">
    <source>
        <dbReference type="ARBA" id="ARBA00022723"/>
    </source>
</evidence>
<dbReference type="InterPro" id="IPR039907">
    <property type="entry name" value="NOB1"/>
</dbReference>
<feature type="binding site" evidence="8">
    <location>
        <position position="320"/>
    </location>
    <ligand>
        <name>Zn(2+)</name>
        <dbReference type="ChEBI" id="CHEBI:29105"/>
    </ligand>
</feature>
<dbReference type="GO" id="GO:0030490">
    <property type="term" value="P:maturation of SSU-rRNA"/>
    <property type="evidence" value="ECO:0007669"/>
    <property type="project" value="TreeGrafter"/>
</dbReference>
<dbReference type="CDD" id="cd09876">
    <property type="entry name" value="PIN_Nob1-like"/>
    <property type="match status" value="1"/>
</dbReference>
<dbReference type="KEGG" id="kla:KLLA0_F16280g"/>
<proteinExistence type="inferred from homology"/>
<feature type="domain" description="PIN" evidence="10">
    <location>
        <begin position="9"/>
        <end position="114"/>
    </location>
</feature>
<evidence type="ECO:0000256" key="6">
    <source>
        <dbReference type="ARBA" id="ARBA00023242"/>
    </source>
</evidence>
<keyword evidence="6 7" id="KW-0539">Nucleus</keyword>
<organism evidence="11 12">
    <name type="scientific">Kluyveromyces lactis (strain ATCC 8585 / CBS 2359 / DSM 70799 / NBRC 1267 / NRRL Y-1140 / WM37)</name>
    <name type="common">Yeast</name>
    <name type="synonym">Candida sphaerica</name>
    <dbReference type="NCBI Taxonomy" id="284590"/>
    <lineage>
        <taxon>Eukaryota</taxon>
        <taxon>Fungi</taxon>
        <taxon>Dikarya</taxon>
        <taxon>Ascomycota</taxon>
        <taxon>Saccharomycotina</taxon>
        <taxon>Saccharomycetes</taxon>
        <taxon>Saccharomycetales</taxon>
        <taxon>Saccharomycetaceae</taxon>
        <taxon>Kluyveromyces</taxon>
    </lineage>
</organism>
<dbReference type="InterPro" id="IPR017117">
    <property type="entry name" value="Nob1_euk"/>
</dbReference>
<feature type="binding site" evidence="8">
    <location>
        <position position="336"/>
    </location>
    <ligand>
        <name>Zn(2+)</name>
        <dbReference type="ChEBI" id="CHEBI:29105"/>
    </ligand>
</feature>
<dbReference type="Proteomes" id="UP000000598">
    <property type="component" value="Chromosome F"/>
</dbReference>
<feature type="compositionally biased region" description="Basic residues" evidence="9">
    <location>
        <begin position="152"/>
        <end position="166"/>
    </location>
</feature>
<evidence type="ECO:0000313" key="12">
    <source>
        <dbReference type="Proteomes" id="UP000000598"/>
    </source>
</evidence>
<evidence type="ECO:0000256" key="2">
    <source>
        <dbReference type="ARBA" id="ARBA00022722"/>
    </source>
</evidence>
<dbReference type="InterPro" id="IPR033411">
    <property type="entry name" value="Ribonuclease_PIN"/>
</dbReference>
<dbReference type="InterPro" id="IPR036283">
    <property type="entry name" value="NOB1_Zf-like_sf"/>
</dbReference>
<dbReference type="InterPro" id="IPR002716">
    <property type="entry name" value="PIN_dom"/>
</dbReference>
<evidence type="ECO:0000259" key="10">
    <source>
        <dbReference type="SMART" id="SM00670"/>
    </source>
</evidence>
<comment type="subcellular location">
    <subcellularLocation>
        <location evidence="7">Nucleus</location>
        <location evidence="7">Nucleolus</location>
    </subcellularLocation>
</comment>
<dbReference type="FunCoup" id="Q6CJS6">
    <property type="interactions" value="1106"/>
</dbReference>
<evidence type="ECO:0000256" key="4">
    <source>
        <dbReference type="ARBA" id="ARBA00022801"/>
    </source>
</evidence>
<dbReference type="HOGENOM" id="CLU_024666_2_1_1"/>
<keyword evidence="3 7" id="KW-0479">Metal-binding</keyword>
<dbReference type="Gene3D" id="3.40.50.1010">
    <property type="entry name" value="5'-nuclease"/>
    <property type="match status" value="1"/>
</dbReference>
<dbReference type="Gene3D" id="6.20.210.10">
    <property type="entry name" value="Nin one binding (NOB1), Zn-ribbon-like"/>
    <property type="match status" value="1"/>
</dbReference>
<evidence type="ECO:0000256" key="5">
    <source>
        <dbReference type="ARBA" id="ARBA00022833"/>
    </source>
</evidence>
<dbReference type="InParanoid" id="Q6CJS6"/>
<evidence type="ECO:0000256" key="1">
    <source>
        <dbReference type="ARBA" id="ARBA00005858"/>
    </source>
</evidence>
<dbReference type="EMBL" id="CR382126">
    <property type="protein sequence ID" value="CAG98521.1"/>
    <property type="molecule type" value="Genomic_DNA"/>
</dbReference>
<comment type="function">
    <text evidence="7">Required for the synthesis of 40S ribosome subunits. Has a role in processing 20S pre-rRNA into the mature 18S rRNA, where it is required for cleavage at the 3' end of the mature 18S rRNA (D-site). Accompanies the 20S pre-rRNA from the nucleus to the cytoplasm.</text>
</comment>
<dbReference type="GO" id="GO:0005737">
    <property type="term" value="C:cytoplasm"/>
    <property type="evidence" value="ECO:0007669"/>
    <property type="project" value="UniProtKB-ARBA"/>
</dbReference>
<dbReference type="PANTHER" id="PTHR12814">
    <property type="entry name" value="RNA-BINDING PROTEIN NOB1"/>
    <property type="match status" value="1"/>
</dbReference>
<dbReference type="Pfam" id="PF08772">
    <property type="entry name" value="Zn_ribbon_NOB1"/>
    <property type="match status" value="1"/>
</dbReference>
<dbReference type="AlphaFoldDB" id="Q6CJS6"/>
<dbReference type="FunFam" id="3.40.50.1010:FF:000020">
    <property type="entry name" value="20S-pre-rRNA D-site endonuclease NOB1"/>
    <property type="match status" value="1"/>
</dbReference>
<dbReference type="SMART" id="SM00670">
    <property type="entry name" value="PINc"/>
    <property type="match status" value="1"/>
</dbReference>
<dbReference type="GO" id="GO:0004521">
    <property type="term" value="F:RNA endonuclease activity"/>
    <property type="evidence" value="ECO:0007669"/>
    <property type="project" value="UniProtKB-UniRule"/>
</dbReference>
<comment type="similarity">
    <text evidence="1 7">Belongs to the NOB1 family.</text>
</comment>
<keyword evidence="4" id="KW-0378">Hydrolase</keyword>
<feature type="compositionally biased region" description="Acidic residues" evidence="9">
    <location>
        <begin position="209"/>
        <end position="236"/>
    </location>
</feature>
<evidence type="ECO:0000256" key="7">
    <source>
        <dbReference type="PIRNR" id="PIRNR037125"/>
    </source>
</evidence>
<sequence length="472" mass="53005">MAEQHPHVKALVLDATPLITQSYTHYQNYAETFYTAPTVLHEIKDAKSRKNLEIWQSLGTLKVKHPSAASIKRVSDFAKLTGDYSVLSANDIHIIALAYELETELNKGDWRLRKRPGEALKHETKEETRPKETIEQTQDPTAESDTAETPVKKNKKKTRRGGKKQREKREAAAKSQETTAEHQPTESQEPANEEQEQPILVDEVSPDVPGEEEVETATEAKNDEEEEGFLSDEDGEWITPDNLTEAIIKDSGEDTTGGEGVVSENNTASSLELPQNQVALATGDFAVQNVSLQLNLNLMNFMSGLRIKKLRNYMLRCHACFQLLPMPKDGKAKHFCPSCGGSGTVLRCAVSVDSVTGKVTPHLKANFQWNNRGNRYSLPSPLSKNAQKRFGNKGFVHSKHSQDVELLREDQKEYEKAVKQEEWTRRHNEKILNNWIGGGSAENYISPFAIDGLKHHNVRVGRGRFANSTRKR</sequence>
<dbReference type="STRING" id="284590.Q6CJS6"/>
<gene>
    <name evidence="11" type="ORF">KLLA0_F16280g</name>
</gene>
<evidence type="ECO:0000256" key="8">
    <source>
        <dbReference type="PIRSR" id="PIRSR037125-1"/>
    </source>
</evidence>
<name>Q6CJS6_KLULA</name>
<dbReference type="eggNOG" id="KOG2463">
    <property type="taxonomic scope" value="Eukaryota"/>
</dbReference>
<reference evidence="11 12" key="1">
    <citation type="journal article" date="2004" name="Nature">
        <title>Genome evolution in yeasts.</title>
        <authorList>
            <consortium name="Genolevures"/>
            <person name="Dujon B."/>
            <person name="Sherman D."/>
            <person name="Fischer G."/>
            <person name="Durrens P."/>
            <person name="Casaregola S."/>
            <person name="Lafontaine I."/>
            <person name="de Montigny J."/>
            <person name="Marck C."/>
            <person name="Neuveglise C."/>
            <person name="Talla E."/>
            <person name="Goffard N."/>
            <person name="Frangeul L."/>
            <person name="Aigle M."/>
            <person name="Anthouard V."/>
            <person name="Babour A."/>
            <person name="Barbe V."/>
            <person name="Barnay S."/>
            <person name="Blanchin S."/>
            <person name="Beckerich J.M."/>
            <person name="Beyne E."/>
            <person name="Bleykasten C."/>
            <person name="Boisrame A."/>
            <person name="Boyer J."/>
            <person name="Cattolico L."/>
            <person name="Confanioleri F."/>
            <person name="de Daruvar A."/>
            <person name="Despons L."/>
            <person name="Fabre E."/>
            <person name="Fairhead C."/>
            <person name="Ferry-Dumazet H."/>
            <person name="Groppi A."/>
            <person name="Hantraye F."/>
            <person name="Hennequin C."/>
            <person name="Jauniaux N."/>
            <person name="Joyet P."/>
            <person name="Kachouri R."/>
            <person name="Kerrest A."/>
            <person name="Koszul R."/>
            <person name="Lemaire M."/>
            <person name="Lesur I."/>
            <person name="Ma L."/>
            <person name="Muller H."/>
            <person name="Nicaud J.M."/>
            <person name="Nikolski M."/>
            <person name="Oztas S."/>
            <person name="Ozier-Kalogeropoulos O."/>
            <person name="Pellenz S."/>
            <person name="Potier S."/>
            <person name="Richard G.F."/>
            <person name="Straub M.L."/>
            <person name="Suleau A."/>
            <person name="Swennene D."/>
            <person name="Tekaia F."/>
            <person name="Wesolowski-Louvel M."/>
            <person name="Westhof E."/>
            <person name="Wirth B."/>
            <person name="Zeniou-Meyer M."/>
            <person name="Zivanovic I."/>
            <person name="Bolotin-Fukuhara M."/>
            <person name="Thierry A."/>
            <person name="Bouchier C."/>
            <person name="Caudron B."/>
            <person name="Scarpelli C."/>
            <person name="Gaillardin C."/>
            <person name="Weissenbach J."/>
            <person name="Wincker P."/>
            <person name="Souciet J.L."/>
        </authorList>
    </citation>
    <scope>NUCLEOTIDE SEQUENCE [LARGE SCALE GENOMIC DNA]</scope>
    <source>
        <strain evidence="12">ATCC 8585 / CBS 2359 / DSM 70799 / NBRC 1267 / NRRL Y-1140 / WM37</strain>
    </source>
</reference>
<dbReference type="GO" id="GO:0005730">
    <property type="term" value="C:nucleolus"/>
    <property type="evidence" value="ECO:0007669"/>
    <property type="project" value="UniProtKB-SubCell"/>
</dbReference>
<evidence type="ECO:0000256" key="9">
    <source>
        <dbReference type="SAM" id="MobiDB-lite"/>
    </source>
</evidence>
<dbReference type="OMA" id="GYELECE"/>
<dbReference type="InterPro" id="IPR014881">
    <property type="entry name" value="NOB1_Zn-bd"/>
</dbReference>
<dbReference type="PIRSF" id="PIRSF037125">
    <property type="entry name" value="D-site_20S_pre-rRNA_nuclease"/>
    <property type="match status" value="1"/>
</dbReference>
<feature type="binding site" evidence="8">
    <location>
        <position position="339"/>
    </location>
    <ligand>
        <name>Zn(2+)</name>
        <dbReference type="ChEBI" id="CHEBI:29105"/>
    </ligand>
</feature>
<feature type="compositionally biased region" description="Basic and acidic residues" evidence="9">
    <location>
        <begin position="117"/>
        <end position="134"/>
    </location>
</feature>
<keyword evidence="2" id="KW-0540">Nuclease</keyword>